<evidence type="ECO:0000313" key="1">
    <source>
        <dbReference type="EMBL" id="MDO6543688.1"/>
    </source>
</evidence>
<evidence type="ECO:0000313" key="2">
    <source>
        <dbReference type="Proteomes" id="UP001170624"/>
    </source>
</evidence>
<organism evidence="1 2">
    <name type="scientific">Photobacterium sanguinicancri</name>
    <dbReference type="NCBI Taxonomy" id="875932"/>
    <lineage>
        <taxon>Bacteria</taxon>
        <taxon>Pseudomonadati</taxon>
        <taxon>Pseudomonadota</taxon>
        <taxon>Gammaproteobacteria</taxon>
        <taxon>Vibrionales</taxon>
        <taxon>Vibrionaceae</taxon>
        <taxon>Photobacterium</taxon>
    </lineage>
</organism>
<comment type="caution">
    <text evidence="1">The sequence shown here is derived from an EMBL/GenBank/DDBJ whole genome shotgun (WGS) entry which is preliminary data.</text>
</comment>
<dbReference type="Proteomes" id="UP001170624">
    <property type="component" value="Unassembled WGS sequence"/>
</dbReference>
<sequence length="288" mass="33174">MIKNWTVITKPVINGSNGVALRERYLTSKNHPNHKNTTEITSLTGDKFTSKTIALIGEQYKLRQQLNKNAGRHLSSYAMEYCLTLPKGITATNTQWIAIINVCCKALFDICDLDDSQKFYFKKIVRSVLHRQDQNIASGTGDHVHLLIGKVISGKGTRVLKELQQKKATKALKTAFNIAVIKHLGLNYRDYTPSELNRGKRLETWKYHNNKTQKKLDKTKTIRQLQIQADKWFKAFEENDYKQANRQFNRIKKSHNKLFNIEISNNEKASINQIISKIETKSGRKILE</sequence>
<proteinExistence type="predicted"/>
<protein>
    <recommendedName>
        <fullName evidence="3">Replication protein</fullName>
    </recommendedName>
</protein>
<dbReference type="RefSeq" id="WP_303500123.1">
    <property type="nucleotide sequence ID" value="NZ_JAUOPU010000015.1"/>
</dbReference>
<gene>
    <name evidence="1" type="ORF">Q4568_14170</name>
</gene>
<dbReference type="AlphaFoldDB" id="A0AAW7Y8N3"/>
<evidence type="ECO:0008006" key="3">
    <source>
        <dbReference type="Google" id="ProtNLM"/>
    </source>
</evidence>
<reference evidence="1" key="1">
    <citation type="submission" date="2023-07" db="EMBL/GenBank/DDBJ databases">
        <title>Genome content predicts the carbon catabolic preferences of heterotrophic bacteria.</title>
        <authorList>
            <person name="Gralka M."/>
        </authorList>
    </citation>
    <scope>NUCLEOTIDE SEQUENCE</scope>
    <source>
        <strain evidence="1">G2M05</strain>
    </source>
</reference>
<accession>A0AAW7Y8N3</accession>
<dbReference type="EMBL" id="JAUOPU010000015">
    <property type="protein sequence ID" value="MDO6543688.1"/>
    <property type="molecule type" value="Genomic_DNA"/>
</dbReference>
<name>A0AAW7Y8N3_9GAMM</name>